<dbReference type="AlphaFoldDB" id="A0A0J9BG98"/>
<accession>A0A0J9BG98</accession>
<evidence type="ECO:0000313" key="1">
    <source>
        <dbReference type="EMBL" id="KMW11251.1"/>
    </source>
</evidence>
<evidence type="ECO:0000313" key="2">
    <source>
        <dbReference type="Proteomes" id="UP000037392"/>
    </source>
</evidence>
<sequence>MKRKILTITYTCPEDKVNLGEADIMGYILQQLGELGAYDINLKASSAEVREPAAPKVRETGPQIPVFLQERRSRLRREVPCLPGGGEAYGNGI</sequence>
<comment type="caution">
    <text evidence="1">The sequence shown here is derived from an EMBL/GenBank/DDBJ whole genome shotgun (WGS) entry which is preliminary data.</text>
</comment>
<dbReference type="GeneID" id="93163093"/>
<protein>
    <submittedName>
        <fullName evidence="1">Uncharacterized protein</fullName>
    </submittedName>
</protein>
<gene>
    <name evidence="1" type="ORF">HMPREF9470_00538</name>
</gene>
<reference evidence="1 2" key="1">
    <citation type="submission" date="2011-04" db="EMBL/GenBank/DDBJ databases">
        <title>The Genome Sequence of Clostridium citroniae WAL-19142.</title>
        <authorList>
            <consortium name="The Broad Institute Genome Sequencing Platform"/>
            <person name="Earl A."/>
            <person name="Ward D."/>
            <person name="Feldgarden M."/>
            <person name="Gevers D."/>
            <person name="Warren Y.A."/>
            <person name="Tyrrell K.L."/>
            <person name="Citron D.M."/>
            <person name="Goldstein E.J."/>
            <person name="Daigneault M."/>
            <person name="Allen-Vercoe E."/>
            <person name="Young S.K."/>
            <person name="Zeng Q."/>
            <person name="Gargeya S."/>
            <person name="Fitzgerald M."/>
            <person name="Haas B."/>
            <person name="Abouelleil A."/>
            <person name="Alvarado L."/>
            <person name="Arachchi H.M."/>
            <person name="Berlin A."/>
            <person name="Brown A."/>
            <person name="Chapman S.B."/>
            <person name="Chen Z."/>
            <person name="Dunbar C."/>
            <person name="Freedman E."/>
            <person name="Gearin G."/>
            <person name="Gellesch M."/>
            <person name="Goldberg J."/>
            <person name="Griggs A."/>
            <person name="Gujja S."/>
            <person name="Heilman E.R."/>
            <person name="Heiman D."/>
            <person name="Howarth C."/>
            <person name="Larson L."/>
            <person name="Lui A."/>
            <person name="MacDonald P.J."/>
            <person name="Mehta T."/>
            <person name="Montmayeur A."/>
            <person name="Murphy C."/>
            <person name="Neiman D."/>
            <person name="Pearson M."/>
            <person name="Priest M."/>
            <person name="Roberts A."/>
            <person name="Saif S."/>
            <person name="Shea T."/>
            <person name="Shenoy N."/>
            <person name="Sisk P."/>
            <person name="Stolte C."/>
            <person name="Sykes S."/>
            <person name="White J."/>
            <person name="Yandava C."/>
            <person name="Wortman J."/>
            <person name="Nusbaum C."/>
            <person name="Birren B."/>
        </authorList>
    </citation>
    <scope>NUCLEOTIDE SEQUENCE [LARGE SCALE GENOMIC DNA]</scope>
    <source>
        <strain evidence="1 2">WAL-19142</strain>
    </source>
</reference>
<proteinExistence type="predicted"/>
<dbReference type="OrthoDB" id="2084867at2"/>
<organism evidence="1 2">
    <name type="scientific">[Clostridium] citroniae WAL-19142</name>
    <dbReference type="NCBI Taxonomy" id="742734"/>
    <lineage>
        <taxon>Bacteria</taxon>
        <taxon>Bacillati</taxon>
        <taxon>Bacillota</taxon>
        <taxon>Clostridia</taxon>
        <taxon>Lachnospirales</taxon>
        <taxon>Lachnospiraceae</taxon>
        <taxon>Enterocloster</taxon>
    </lineage>
</organism>
<dbReference type="PATRIC" id="fig|742734.4.peg.573"/>
<dbReference type="RefSeq" id="WP_007868078.1">
    <property type="nucleotide sequence ID" value="NZ_KQ235875.1"/>
</dbReference>
<dbReference type="Proteomes" id="UP000037392">
    <property type="component" value="Unassembled WGS sequence"/>
</dbReference>
<dbReference type="EMBL" id="ADLK01000056">
    <property type="protein sequence ID" value="KMW11251.1"/>
    <property type="molecule type" value="Genomic_DNA"/>
</dbReference>
<name>A0A0J9BG98_9FIRM</name>